<organism evidence="1 2">
    <name type="scientific">Zalaria obscura</name>
    <dbReference type="NCBI Taxonomy" id="2024903"/>
    <lineage>
        <taxon>Eukaryota</taxon>
        <taxon>Fungi</taxon>
        <taxon>Dikarya</taxon>
        <taxon>Ascomycota</taxon>
        <taxon>Pezizomycotina</taxon>
        <taxon>Dothideomycetes</taxon>
        <taxon>Dothideomycetidae</taxon>
        <taxon>Dothideales</taxon>
        <taxon>Zalariaceae</taxon>
        <taxon>Zalaria</taxon>
    </lineage>
</organism>
<protein>
    <submittedName>
        <fullName evidence="1">Uncharacterized protein</fullName>
    </submittedName>
</protein>
<keyword evidence="2" id="KW-1185">Reference proteome</keyword>
<evidence type="ECO:0000313" key="2">
    <source>
        <dbReference type="Proteomes" id="UP001320706"/>
    </source>
</evidence>
<reference evidence="1" key="1">
    <citation type="submission" date="2024-02" db="EMBL/GenBank/DDBJ databases">
        <title>Metagenome Assembled Genome of Zalaria obscura JY119.</title>
        <authorList>
            <person name="Vighnesh L."/>
            <person name="Jagadeeshwari U."/>
            <person name="Venkata Ramana C."/>
            <person name="Sasikala C."/>
        </authorList>
    </citation>
    <scope>NUCLEOTIDE SEQUENCE</scope>
    <source>
        <strain evidence="1">JY119</strain>
    </source>
</reference>
<sequence length="467" mass="53217">MPITEPPSEEAQIAQKEETRSDTPACAGPSKRNQQKYLKKKEKKRQNTQHEHLTTESSSLGPDVPQEGAPVQYTLPTASQLDSKNPDLYAILKKMPSNDYGVFAACRIPRGTRIMSEEPLISDYQGKNVASLSVIEDVKKLPRDKLLALHALPIQEHHLERYKQLLEWIGQFPGQHPDEDVHENTRQQHYNLSTLIYTKIPEIELRGEHPDDVLLEKIHLLARLTRTVSGSSDAKTTVELSTKMRDAHTGTVHAIRDIEQGEEITIDYLPDGVIDPTDRRSWLKNYHAITCRCHFCSGTGKDWEEYCKHSDIVTNYLLSESRAKKMLVPSKEQLKATWAQIRFRHRHGMRDASMAVMLTYYATFLAQRCKITSARPMQICLRIMDMKQRAYMIFRDCYGLDHPYVAHAMHELGLLDAIHDTGDPKQMLTVMHKYFSSFSYAPFSTERPTADDKAEKNKSAGGGESGK</sequence>
<dbReference type="EMBL" id="JAMKPW020000010">
    <property type="protein sequence ID" value="KAK8214765.1"/>
    <property type="molecule type" value="Genomic_DNA"/>
</dbReference>
<evidence type="ECO:0000313" key="1">
    <source>
        <dbReference type="EMBL" id="KAK8214765.1"/>
    </source>
</evidence>
<name>A0ACC3SHI8_9PEZI</name>
<gene>
    <name evidence="1" type="ORF">M8818_002347</name>
</gene>
<dbReference type="Proteomes" id="UP001320706">
    <property type="component" value="Unassembled WGS sequence"/>
</dbReference>
<proteinExistence type="predicted"/>
<accession>A0ACC3SHI8</accession>
<comment type="caution">
    <text evidence="1">The sequence shown here is derived from an EMBL/GenBank/DDBJ whole genome shotgun (WGS) entry which is preliminary data.</text>
</comment>